<gene>
    <name evidence="3" type="ORF">ACFFMS_21675</name>
</gene>
<feature type="domain" description="NADP-dependent oxidoreductase" evidence="2">
    <location>
        <begin position="15"/>
        <end position="308"/>
    </location>
</feature>
<dbReference type="EMBL" id="JBHMAF010000174">
    <property type="protein sequence ID" value="MFB9760886.1"/>
    <property type="molecule type" value="Genomic_DNA"/>
</dbReference>
<accession>A0ABV5WKM7</accession>
<dbReference type="Proteomes" id="UP001589609">
    <property type="component" value="Unassembled WGS sequence"/>
</dbReference>
<evidence type="ECO:0000256" key="1">
    <source>
        <dbReference type="ARBA" id="ARBA00023002"/>
    </source>
</evidence>
<dbReference type="InterPro" id="IPR036812">
    <property type="entry name" value="NAD(P)_OxRdtase_dom_sf"/>
</dbReference>
<reference evidence="3 4" key="1">
    <citation type="submission" date="2024-09" db="EMBL/GenBank/DDBJ databases">
        <authorList>
            <person name="Sun Q."/>
            <person name="Mori K."/>
        </authorList>
    </citation>
    <scope>NUCLEOTIDE SEQUENCE [LARGE SCALE GENOMIC DNA]</scope>
    <source>
        <strain evidence="3 4">JCM 11201</strain>
    </source>
</reference>
<dbReference type="InterPro" id="IPR020471">
    <property type="entry name" value="AKR"/>
</dbReference>
<proteinExistence type="predicted"/>
<protein>
    <submittedName>
        <fullName evidence="3">Aldo/keto reductase</fullName>
    </submittedName>
</protein>
<evidence type="ECO:0000313" key="4">
    <source>
        <dbReference type="Proteomes" id="UP001589609"/>
    </source>
</evidence>
<dbReference type="PANTHER" id="PTHR43364:SF4">
    <property type="entry name" value="NAD(P)-LINKED OXIDOREDUCTASE SUPERFAMILY PROTEIN"/>
    <property type="match status" value="1"/>
</dbReference>
<organism evidence="3 4">
    <name type="scientific">Ectobacillus funiculus</name>
    <dbReference type="NCBI Taxonomy" id="137993"/>
    <lineage>
        <taxon>Bacteria</taxon>
        <taxon>Bacillati</taxon>
        <taxon>Bacillota</taxon>
        <taxon>Bacilli</taxon>
        <taxon>Bacillales</taxon>
        <taxon>Bacillaceae</taxon>
        <taxon>Ectobacillus</taxon>
    </lineage>
</organism>
<dbReference type="Gene3D" id="3.20.20.100">
    <property type="entry name" value="NADP-dependent oxidoreductase domain"/>
    <property type="match status" value="1"/>
</dbReference>
<keyword evidence="1" id="KW-0560">Oxidoreductase</keyword>
<name>A0ABV5WKM7_9BACI</name>
<comment type="caution">
    <text evidence="3">The sequence shown here is derived from an EMBL/GenBank/DDBJ whole genome shotgun (WGS) entry which is preliminary data.</text>
</comment>
<dbReference type="PRINTS" id="PR00069">
    <property type="entry name" value="ALDKETRDTASE"/>
</dbReference>
<dbReference type="CDD" id="cd19080">
    <property type="entry name" value="AKR_AKR9A_9B"/>
    <property type="match status" value="1"/>
</dbReference>
<sequence>MRYKLLGRSGLRVSELALGTMTFGEDWGFGASKEESKKIFNAFVEAGGNFIDTAVNYTNGTSEKYVGEFIREKHEQFVVATKYTLNTRPHDPNGGGNHRKNLVQSVEKSLKQLQTDYIDLLWLHAWDFMTPVEEVMRALDDLVRSGKILYVGVSDTPAWIVSQANMLSTLRGWTPFIGLQIEYNLLQRTPERDLLPMARALDIGVTAWAPMAGGALTGKYNYPSAEKGRLSPQSARLNERNRAISAIVEEIAKELAVSPAQVAINWVRQQAGTVIPLIGAKREEQMKDNLGSMAFRLSETHLTQLNEASKIELGFPHDFLASESVLNAIHGKTFGKIEKNNIESLGEGEKSMKGKICLITGGNSGDW</sequence>
<dbReference type="InterPro" id="IPR050523">
    <property type="entry name" value="AKR_Detox_Biosynth"/>
</dbReference>
<evidence type="ECO:0000313" key="3">
    <source>
        <dbReference type="EMBL" id="MFB9760886.1"/>
    </source>
</evidence>
<dbReference type="InterPro" id="IPR023210">
    <property type="entry name" value="NADP_OxRdtase_dom"/>
</dbReference>
<dbReference type="PANTHER" id="PTHR43364">
    <property type="entry name" value="NADH-SPECIFIC METHYLGLYOXAL REDUCTASE-RELATED"/>
    <property type="match status" value="1"/>
</dbReference>
<dbReference type="SUPFAM" id="SSF51430">
    <property type="entry name" value="NAD(P)-linked oxidoreductase"/>
    <property type="match status" value="1"/>
</dbReference>
<keyword evidence="4" id="KW-1185">Reference proteome</keyword>
<dbReference type="Pfam" id="PF00248">
    <property type="entry name" value="Aldo_ket_red"/>
    <property type="match status" value="1"/>
</dbReference>
<evidence type="ECO:0000259" key="2">
    <source>
        <dbReference type="Pfam" id="PF00248"/>
    </source>
</evidence>
<dbReference type="RefSeq" id="WP_379951160.1">
    <property type="nucleotide sequence ID" value="NZ_JBHMAF010000174.1"/>
</dbReference>